<dbReference type="CDD" id="cd00082">
    <property type="entry name" value="HisKA"/>
    <property type="match status" value="1"/>
</dbReference>
<dbReference type="Pfam" id="PF00512">
    <property type="entry name" value="HisKA"/>
    <property type="match status" value="1"/>
</dbReference>
<dbReference type="InterPro" id="IPR004358">
    <property type="entry name" value="Sig_transdc_His_kin-like_C"/>
</dbReference>
<dbReference type="Gene3D" id="6.10.340.10">
    <property type="match status" value="1"/>
</dbReference>
<evidence type="ECO:0000256" key="12">
    <source>
        <dbReference type="SAM" id="Phobius"/>
    </source>
</evidence>
<dbReference type="EMBL" id="JAUSTP010000040">
    <property type="protein sequence ID" value="MDQ0191378.1"/>
    <property type="molecule type" value="Genomic_DNA"/>
</dbReference>
<dbReference type="InterPro" id="IPR003661">
    <property type="entry name" value="HisK_dim/P_dom"/>
</dbReference>
<dbReference type="InterPro" id="IPR003660">
    <property type="entry name" value="HAMP_dom"/>
</dbReference>
<dbReference type="PRINTS" id="PR00344">
    <property type="entry name" value="BCTRLSENSOR"/>
</dbReference>
<dbReference type="InterPro" id="IPR005467">
    <property type="entry name" value="His_kinase_dom"/>
</dbReference>
<dbReference type="SMART" id="SM00387">
    <property type="entry name" value="HATPase_c"/>
    <property type="match status" value="1"/>
</dbReference>
<keyword evidence="7" id="KW-0547">Nucleotide-binding</keyword>
<comment type="caution">
    <text evidence="15">The sequence shown here is derived from an EMBL/GenBank/DDBJ whole genome shotgun (WGS) entry which is preliminary data.</text>
</comment>
<evidence type="ECO:0000259" key="14">
    <source>
        <dbReference type="PROSITE" id="PS50885"/>
    </source>
</evidence>
<dbReference type="RefSeq" id="WP_274457156.1">
    <property type="nucleotide sequence ID" value="NZ_CP067097.1"/>
</dbReference>
<evidence type="ECO:0000259" key="13">
    <source>
        <dbReference type="PROSITE" id="PS50109"/>
    </source>
</evidence>
<keyword evidence="16" id="KW-1185">Reference proteome</keyword>
<comment type="catalytic activity">
    <reaction evidence="1">
        <text>ATP + protein L-histidine = ADP + protein N-phospho-L-histidine.</text>
        <dbReference type="EC" id="2.7.13.3"/>
    </reaction>
</comment>
<evidence type="ECO:0000256" key="3">
    <source>
        <dbReference type="ARBA" id="ARBA00012438"/>
    </source>
</evidence>
<organism evidence="15 16">
    <name type="scientific">Alicyclobacillus cycloheptanicus</name>
    <dbReference type="NCBI Taxonomy" id="1457"/>
    <lineage>
        <taxon>Bacteria</taxon>
        <taxon>Bacillati</taxon>
        <taxon>Bacillota</taxon>
        <taxon>Bacilli</taxon>
        <taxon>Bacillales</taxon>
        <taxon>Alicyclobacillaceae</taxon>
        <taxon>Alicyclobacillus</taxon>
    </lineage>
</organism>
<evidence type="ECO:0000256" key="4">
    <source>
        <dbReference type="ARBA" id="ARBA00022475"/>
    </source>
</evidence>
<evidence type="ECO:0000256" key="7">
    <source>
        <dbReference type="ARBA" id="ARBA00022741"/>
    </source>
</evidence>
<evidence type="ECO:0000256" key="8">
    <source>
        <dbReference type="ARBA" id="ARBA00022777"/>
    </source>
</evidence>
<keyword evidence="12" id="KW-1133">Transmembrane helix</keyword>
<keyword evidence="10" id="KW-0902">Two-component regulatory system</keyword>
<evidence type="ECO:0000256" key="1">
    <source>
        <dbReference type="ARBA" id="ARBA00000085"/>
    </source>
</evidence>
<dbReference type="CDD" id="cd00075">
    <property type="entry name" value="HATPase"/>
    <property type="match status" value="1"/>
</dbReference>
<evidence type="ECO:0000313" key="15">
    <source>
        <dbReference type="EMBL" id="MDQ0191378.1"/>
    </source>
</evidence>
<reference evidence="15 16" key="1">
    <citation type="submission" date="2023-07" db="EMBL/GenBank/DDBJ databases">
        <title>Genomic Encyclopedia of Type Strains, Phase IV (KMG-IV): sequencing the most valuable type-strain genomes for metagenomic binning, comparative biology and taxonomic classification.</title>
        <authorList>
            <person name="Goeker M."/>
        </authorList>
    </citation>
    <scope>NUCLEOTIDE SEQUENCE [LARGE SCALE GENOMIC DNA]</scope>
    <source>
        <strain evidence="15 16">DSM 4006</strain>
    </source>
</reference>
<dbReference type="Pfam" id="PF02518">
    <property type="entry name" value="HATPase_c"/>
    <property type="match status" value="1"/>
</dbReference>
<evidence type="ECO:0000313" key="16">
    <source>
        <dbReference type="Proteomes" id="UP001232973"/>
    </source>
</evidence>
<keyword evidence="11 12" id="KW-0472">Membrane</keyword>
<dbReference type="InterPro" id="IPR036890">
    <property type="entry name" value="HATPase_C_sf"/>
</dbReference>
<dbReference type="EC" id="2.7.13.3" evidence="3"/>
<keyword evidence="5" id="KW-0597">Phosphoprotein</keyword>
<feature type="transmembrane region" description="Helical" evidence="12">
    <location>
        <begin position="39"/>
        <end position="57"/>
    </location>
</feature>
<dbReference type="InterPro" id="IPR036097">
    <property type="entry name" value="HisK_dim/P_sf"/>
</dbReference>
<feature type="domain" description="Histidine kinase" evidence="13">
    <location>
        <begin position="127"/>
        <end position="349"/>
    </location>
</feature>
<name>A0ABT9XM34_9BACL</name>
<evidence type="ECO:0000256" key="2">
    <source>
        <dbReference type="ARBA" id="ARBA00004651"/>
    </source>
</evidence>
<dbReference type="PANTHER" id="PTHR45453">
    <property type="entry name" value="PHOSPHATE REGULON SENSOR PROTEIN PHOR"/>
    <property type="match status" value="1"/>
</dbReference>
<dbReference type="PROSITE" id="PS50109">
    <property type="entry name" value="HIS_KIN"/>
    <property type="match status" value="1"/>
</dbReference>
<dbReference type="GO" id="GO:0004673">
    <property type="term" value="F:protein histidine kinase activity"/>
    <property type="evidence" value="ECO:0007669"/>
    <property type="project" value="UniProtKB-EC"/>
</dbReference>
<keyword evidence="4" id="KW-1003">Cell membrane</keyword>
<feature type="domain" description="HAMP" evidence="14">
    <location>
        <begin position="59"/>
        <end position="112"/>
    </location>
</feature>
<evidence type="ECO:0000256" key="5">
    <source>
        <dbReference type="ARBA" id="ARBA00022553"/>
    </source>
</evidence>
<dbReference type="PANTHER" id="PTHR45453:SF1">
    <property type="entry name" value="PHOSPHATE REGULON SENSOR PROTEIN PHOR"/>
    <property type="match status" value="1"/>
</dbReference>
<dbReference type="Gene3D" id="3.30.565.10">
    <property type="entry name" value="Histidine kinase-like ATPase, C-terminal domain"/>
    <property type="match status" value="1"/>
</dbReference>
<keyword evidence="8 15" id="KW-0418">Kinase</keyword>
<dbReference type="SUPFAM" id="SSF47384">
    <property type="entry name" value="Homodimeric domain of signal transducing histidine kinase"/>
    <property type="match status" value="1"/>
</dbReference>
<keyword evidence="6 15" id="KW-0808">Transferase</keyword>
<dbReference type="InterPro" id="IPR003594">
    <property type="entry name" value="HATPase_dom"/>
</dbReference>
<evidence type="ECO:0000256" key="6">
    <source>
        <dbReference type="ARBA" id="ARBA00022679"/>
    </source>
</evidence>
<dbReference type="SUPFAM" id="SSF55874">
    <property type="entry name" value="ATPase domain of HSP90 chaperone/DNA topoisomerase II/histidine kinase"/>
    <property type="match status" value="1"/>
</dbReference>
<accession>A0ABT9XM34</accession>
<gene>
    <name evidence="15" type="ORF">J2S03_003249</name>
</gene>
<evidence type="ECO:0000256" key="9">
    <source>
        <dbReference type="ARBA" id="ARBA00022840"/>
    </source>
</evidence>
<evidence type="ECO:0000256" key="11">
    <source>
        <dbReference type="ARBA" id="ARBA00023136"/>
    </source>
</evidence>
<dbReference type="Gene3D" id="1.10.287.130">
    <property type="match status" value="1"/>
</dbReference>
<proteinExistence type="predicted"/>
<keyword evidence="9" id="KW-0067">ATP-binding</keyword>
<keyword evidence="12" id="KW-0812">Transmembrane</keyword>
<dbReference type="SMART" id="SM00388">
    <property type="entry name" value="HisKA"/>
    <property type="match status" value="1"/>
</dbReference>
<dbReference type="Proteomes" id="UP001232973">
    <property type="component" value="Unassembled WGS sequence"/>
</dbReference>
<sequence length="350" mass="39223">MKLRTQLLLINAASIALLVAAVAASHTMMLLDVHQARLLTIITIAAGILSSVAYWGMTIPVSRSIQELIGFAEQVGDGQLEDASMHPSGPYEVRQLTRSVQDMKARLQSHLRQLELDEKTRRELIANVSHDLRTPIASIQSFVEALQDRVIDDTETSQAYLTTIHREVRRLNSLIDDLFELSKLEAGQETFEPVPCHLDQIIIEVLDSYSVRIHEKMLQVHVSVGDDIPVLHLMPEKMMRVLNNLVDNAVRHSPQGGLLRINVQAHPHAGFIEVTIRDEAERVTGEDAKRVFERFYRVDKSRNKRSGGAGLGLAIARSLVELHGGEIGVRTPPNTTQGNEFWFTLPLHKR</sequence>
<protein>
    <recommendedName>
        <fullName evidence="3">histidine kinase</fullName>
        <ecNumber evidence="3">2.7.13.3</ecNumber>
    </recommendedName>
</protein>
<evidence type="ECO:0000256" key="10">
    <source>
        <dbReference type="ARBA" id="ARBA00023012"/>
    </source>
</evidence>
<dbReference type="PROSITE" id="PS50885">
    <property type="entry name" value="HAMP"/>
    <property type="match status" value="1"/>
</dbReference>
<dbReference type="InterPro" id="IPR050351">
    <property type="entry name" value="BphY/WalK/GraS-like"/>
</dbReference>
<comment type="subcellular location">
    <subcellularLocation>
        <location evidence="2">Cell membrane</location>
        <topology evidence="2">Multi-pass membrane protein</topology>
    </subcellularLocation>
</comment>